<dbReference type="InterPro" id="IPR018378">
    <property type="entry name" value="C-type_lectin_CS"/>
</dbReference>
<dbReference type="PROSITE" id="PS00615">
    <property type="entry name" value="C_TYPE_LECTIN_1"/>
    <property type="match status" value="1"/>
</dbReference>
<keyword evidence="6" id="KW-1185">Reference proteome</keyword>
<evidence type="ECO:0000256" key="3">
    <source>
        <dbReference type="SAM" id="SignalP"/>
    </source>
</evidence>
<proteinExistence type="predicted"/>
<name>A0A553N6C9_TIGCA</name>
<dbReference type="InterPro" id="IPR016186">
    <property type="entry name" value="C-type_lectin-like/link_sf"/>
</dbReference>
<organism evidence="5 6">
    <name type="scientific">Tigriopus californicus</name>
    <name type="common">Marine copepod</name>
    <dbReference type="NCBI Taxonomy" id="6832"/>
    <lineage>
        <taxon>Eukaryota</taxon>
        <taxon>Metazoa</taxon>
        <taxon>Ecdysozoa</taxon>
        <taxon>Arthropoda</taxon>
        <taxon>Crustacea</taxon>
        <taxon>Multicrustacea</taxon>
        <taxon>Hexanauplia</taxon>
        <taxon>Copepoda</taxon>
        <taxon>Harpacticoida</taxon>
        <taxon>Harpacticidae</taxon>
        <taxon>Tigriopus</taxon>
    </lineage>
</organism>
<evidence type="ECO:0000259" key="4">
    <source>
        <dbReference type="PROSITE" id="PS50041"/>
    </source>
</evidence>
<evidence type="ECO:0000313" key="6">
    <source>
        <dbReference type="Proteomes" id="UP000318571"/>
    </source>
</evidence>
<dbReference type="CDD" id="cd00037">
    <property type="entry name" value="CLECT"/>
    <property type="match status" value="1"/>
</dbReference>
<feature type="signal peptide" evidence="3">
    <location>
        <begin position="1"/>
        <end position="27"/>
    </location>
</feature>
<dbReference type="EMBL" id="VCGU01000459">
    <property type="protein sequence ID" value="TRY60977.1"/>
    <property type="molecule type" value="Genomic_DNA"/>
</dbReference>
<dbReference type="Pfam" id="PF00059">
    <property type="entry name" value="Lectin_C"/>
    <property type="match status" value="1"/>
</dbReference>
<evidence type="ECO:0000256" key="1">
    <source>
        <dbReference type="ARBA" id="ARBA00023157"/>
    </source>
</evidence>
<gene>
    <name evidence="5" type="ORF">TCAL_05685</name>
</gene>
<sequence length="341" mass="38615">MNRVSRKSAVIVLIAAIFLPLDIQVSGQLRSRANKHGREKADAHLTQYLLQRLLGDSTPNSPRIQRPPSTATVEDRIFAAEGDPSVVYPQYQRDDIRRYLDEAKEQIDVIDFRTPRRSLEKSDYVRRPRNNLSGDLQFSDGPADETTSESRTTQTRGTPGTRGSSGSASEQVPIKLAFPGNEFTRKSSSSGCTNCIPEATGLPNRWTMPLTTLGSKQYYLGVFFKANWYKAQQYCRFHGMHLASINSAEEQRDLQEHVQAYGMGHEHFWTSGTDQGEEGKFFWLSTGKPVTYSNWNAGEPNNFEYEDGEQEHCLEMWDRDGKGLGWNDTPCSFQTFFVCEV</sequence>
<feature type="region of interest" description="Disordered" evidence="2">
    <location>
        <begin position="121"/>
        <end position="173"/>
    </location>
</feature>
<dbReference type="InterPro" id="IPR001304">
    <property type="entry name" value="C-type_lectin-like"/>
</dbReference>
<dbReference type="AlphaFoldDB" id="A0A553N6C9"/>
<protein>
    <recommendedName>
        <fullName evidence="4">C-type lectin domain-containing protein</fullName>
    </recommendedName>
</protein>
<feature type="chain" id="PRO_5022098916" description="C-type lectin domain-containing protein" evidence="3">
    <location>
        <begin position="28"/>
        <end position="341"/>
    </location>
</feature>
<keyword evidence="1" id="KW-1015">Disulfide bond</keyword>
<dbReference type="SMART" id="SM00034">
    <property type="entry name" value="CLECT"/>
    <property type="match status" value="1"/>
</dbReference>
<feature type="domain" description="C-type lectin" evidence="4">
    <location>
        <begin position="213"/>
        <end position="340"/>
    </location>
</feature>
<dbReference type="InterPro" id="IPR016187">
    <property type="entry name" value="CTDL_fold"/>
</dbReference>
<dbReference type="PROSITE" id="PS50041">
    <property type="entry name" value="C_TYPE_LECTIN_2"/>
    <property type="match status" value="1"/>
</dbReference>
<reference evidence="5 6" key="1">
    <citation type="journal article" date="2018" name="Nat. Ecol. Evol.">
        <title>Genomic signatures of mitonuclear coevolution across populations of Tigriopus californicus.</title>
        <authorList>
            <person name="Barreto F.S."/>
            <person name="Watson E.T."/>
            <person name="Lima T.G."/>
            <person name="Willett C.S."/>
            <person name="Edmands S."/>
            <person name="Li W."/>
            <person name="Burton R.S."/>
        </authorList>
    </citation>
    <scope>NUCLEOTIDE SEQUENCE [LARGE SCALE GENOMIC DNA]</scope>
    <source>
        <strain evidence="5 6">San Diego</strain>
    </source>
</reference>
<dbReference type="InterPro" id="IPR050111">
    <property type="entry name" value="C-type_lectin/snaclec_domain"/>
</dbReference>
<feature type="compositionally biased region" description="Low complexity" evidence="2">
    <location>
        <begin position="149"/>
        <end position="169"/>
    </location>
</feature>
<dbReference type="OrthoDB" id="6331336at2759"/>
<comment type="caution">
    <text evidence="5">The sequence shown here is derived from an EMBL/GenBank/DDBJ whole genome shotgun (WGS) entry which is preliminary data.</text>
</comment>
<dbReference type="SUPFAM" id="SSF56436">
    <property type="entry name" value="C-type lectin-like"/>
    <property type="match status" value="1"/>
</dbReference>
<evidence type="ECO:0000256" key="2">
    <source>
        <dbReference type="SAM" id="MobiDB-lite"/>
    </source>
</evidence>
<dbReference type="STRING" id="6832.A0A553N6C9"/>
<dbReference type="PANTHER" id="PTHR22803">
    <property type="entry name" value="MANNOSE, PHOSPHOLIPASE, LECTIN RECEPTOR RELATED"/>
    <property type="match status" value="1"/>
</dbReference>
<keyword evidence="3" id="KW-0732">Signal</keyword>
<dbReference type="Gene3D" id="3.10.100.10">
    <property type="entry name" value="Mannose-Binding Protein A, subunit A"/>
    <property type="match status" value="1"/>
</dbReference>
<dbReference type="Proteomes" id="UP000318571">
    <property type="component" value="Chromosome 8"/>
</dbReference>
<evidence type="ECO:0000313" key="5">
    <source>
        <dbReference type="EMBL" id="TRY60977.1"/>
    </source>
</evidence>
<accession>A0A553N6C9</accession>